<feature type="compositionally biased region" description="Low complexity" evidence="1">
    <location>
        <begin position="260"/>
        <end position="274"/>
    </location>
</feature>
<evidence type="ECO:0000313" key="3">
    <source>
        <dbReference type="Proteomes" id="UP000275078"/>
    </source>
</evidence>
<name>A0A3N4IGJ5_ASCIM</name>
<dbReference type="AlphaFoldDB" id="A0A3N4IGJ5"/>
<feature type="region of interest" description="Disordered" evidence="1">
    <location>
        <begin position="244"/>
        <end position="274"/>
    </location>
</feature>
<organism evidence="2 3">
    <name type="scientific">Ascobolus immersus RN42</name>
    <dbReference type="NCBI Taxonomy" id="1160509"/>
    <lineage>
        <taxon>Eukaryota</taxon>
        <taxon>Fungi</taxon>
        <taxon>Dikarya</taxon>
        <taxon>Ascomycota</taxon>
        <taxon>Pezizomycotina</taxon>
        <taxon>Pezizomycetes</taxon>
        <taxon>Pezizales</taxon>
        <taxon>Ascobolaceae</taxon>
        <taxon>Ascobolus</taxon>
    </lineage>
</organism>
<sequence>MEIPATPTTQATPATPSGNPEIHQTIDMAQTPATSASTSVPTTPATPTPARKNNYRPHAFMFKDYDPASGHPKPEDGNDFNGGYNGIHYSYQINPTAPKEIRDRINEIETTRAKELEAKEPVLFDPGLDAYTMAEFLSFDETTQNRICLGIDPNTVGAKGLITDIRDELDNAVKQHWGFSLDKKSSFNRYDKWEKVQIIYSTTTFFADKRGWEPRLVLDNVEATIPDRYNARIRRESRWKKIAATRLEGRRRSTPGMQDSAPPSLQSSTSQSLPLEESLDIITTTTNASDMDGLKQTDATLEVSSKRAATLVDNPAFKKPRLDTESSTDSTSTILEEMVRQREIPRSVPASQTPEPLSVNNPEVQRDANIIRIPVIYRDSNVQEVVLHRNSRLVHLLCKLDELDIDGLYMGRIKSDPEHSLAVLTDEVFKNLFSRAAITQTPLLIIKLPPGFGQMGQQATMTDSSDHDSLSDCTIGSAQDEHQNAPPKKSDNHPGSEGEKLTSTPSVNNPSGDQEDHTATPLCTGHEQAEGTVDHSSTPTPKPRVHNTRTRAPAAPLAVLDRPKRTTAARAAEKLDTTDSNLTKKVEFQEKVTTSAKSRKKTVTATNKSKKKDIENLTN</sequence>
<gene>
    <name evidence="2" type="ORF">BJ508DRAFT_322706</name>
</gene>
<feature type="compositionally biased region" description="Basic and acidic residues" evidence="1">
    <location>
        <begin position="61"/>
        <end position="76"/>
    </location>
</feature>
<dbReference type="EMBL" id="ML119654">
    <property type="protein sequence ID" value="RPA85265.1"/>
    <property type="molecule type" value="Genomic_DNA"/>
</dbReference>
<proteinExistence type="predicted"/>
<feature type="region of interest" description="Disordered" evidence="1">
    <location>
        <begin position="591"/>
        <end position="619"/>
    </location>
</feature>
<reference evidence="2 3" key="1">
    <citation type="journal article" date="2018" name="Nat. Ecol. Evol.">
        <title>Pezizomycetes genomes reveal the molecular basis of ectomycorrhizal truffle lifestyle.</title>
        <authorList>
            <person name="Murat C."/>
            <person name="Payen T."/>
            <person name="Noel B."/>
            <person name="Kuo A."/>
            <person name="Morin E."/>
            <person name="Chen J."/>
            <person name="Kohler A."/>
            <person name="Krizsan K."/>
            <person name="Balestrini R."/>
            <person name="Da Silva C."/>
            <person name="Montanini B."/>
            <person name="Hainaut M."/>
            <person name="Levati E."/>
            <person name="Barry K.W."/>
            <person name="Belfiori B."/>
            <person name="Cichocki N."/>
            <person name="Clum A."/>
            <person name="Dockter R.B."/>
            <person name="Fauchery L."/>
            <person name="Guy J."/>
            <person name="Iotti M."/>
            <person name="Le Tacon F."/>
            <person name="Lindquist E.A."/>
            <person name="Lipzen A."/>
            <person name="Malagnac F."/>
            <person name="Mello A."/>
            <person name="Molinier V."/>
            <person name="Miyauchi S."/>
            <person name="Poulain J."/>
            <person name="Riccioni C."/>
            <person name="Rubini A."/>
            <person name="Sitrit Y."/>
            <person name="Splivallo R."/>
            <person name="Traeger S."/>
            <person name="Wang M."/>
            <person name="Zifcakova L."/>
            <person name="Wipf D."/>
            <person name="Zambonelli A."/>
            <person name="Paolocci F."/>
            <person name="Nowrousian M."/>
            <person name="Ottonello S."/>
            <person name="Baldrian P."/>
            <person name="Spatafora J.W."/>
            <person name="Henrissat B."/>
            <person name="Nagy L.G."/>
            <person name="Aury J.M."/>
            <person name="Wincker P."/>
            <person name="Grigoriev I.V."/>
            <person name="Bonfante P."/>
            <person name="Martin F.M."/>
        </authorList>
    </citation>
    <scope>NUCLEOTIDE SEQUENCE [LARGE SCALE GENOMIC DNA]</scope>
    <source>
        <strain evidence="2 3">RN42</strain>
    </source>
</reference>
<feature type="compositionally biased region" description="Low complexity" evidence="1">
    <location>
        <begin position="1"/>
        <end position="16"/>
    </location>
</feature>
<keyword evidence="3" id="KW-1185">Reference proteome</keyword>
<feature type="region of interest" description="Disordered" evidence="1">
    <location>
        <begin position="1"/>
        <end position="83"/>
    </location>
</feature>
<feature type="region of interest" description="Disordered" evidence="1">
    <location>
        <begin position="455"/>
        <end position="578"/>
    </location>
</feature>
<protein>
    <submittedName>
        <fullName evidence="2">Uncharacterized protein</fullName>
    </submittedName>
</protein>
<feature type="compositionally biased region" description="Low complexity" evidence="1">
    <location>
        <begin position="29"/>
        <end position="50"/>
    </location>
</feature>
<feature type="compositionally biased region" description="Basic and acidic residues" evidence="1">
    <location>
        <begin position="479"/>
        <end position="500"/>
    </location>
</feature>
<evidence type="ECO:0000256" key="1">
    <source>
        <dbReference type="SAM" id="MobiDB-lite"/>
    </source>
</evidence>
<evidence type="ECO:0000313" key="2">
    <source>
        <dbReference type="EMBL" id="RPA85265.1"/>
    </source>
</evidence>
<dbReference type="Proteomes" id="UP000275078">
    <property type="component" value="Unassembled WGS sequence"/>
</dbReference>
<accession>A0A3N4IGJ5</accession>
<feature type="compositionally biased region" description="Polar residues" evidence="1">
    <location>
        <begin position="501"/>
        <end position="512"/>
    </location>
</feature>